<keyword evidence="1" id="KW-0812">Transmembrane</keyword>
<dbReference type="NCBIfam" id="TIGR00697">
    <property type="entry name" value="queuosine precursor transporter"/>
    <property type="match status" value="1"/>
</dbReference>
<dbReference type="GO" id="GO:0022857">
    <property type="term" value="F:transmembrane transporter activity"/>
    <property type="evidence" value="ECO:0007669"/>
    <property type="project" value="UniProtKB-UniRule"/>
</dbReference>
<reference evidence="3" key="1">
    <citation type="submission" date="2018-05" db="EMBL/GenBank/DDBJ databases">
        <authorList>
            <person name="Li Y."/>
        </authorList>
    </citation>
    <scope>NUCLEOTIDE SEQUENCE [LARGE SCALE GENOMIC DNA]</scope>
    <source>
        <strain evidence="3">3d-2-2</strain>
    </source>
</reference>
<feature type="transmembrane region" description="Helical" evidence="1">
    <location>
        <begin position="139"/>
        <end position="164"/>
    </location>
</feature>
<comment type="caution">
    <text evidence="2">The sequence shown here is derived from an EMBL/GenBank/DDBJ whole genome shotgun (WGS) entry which is preliminary data.</text>
</comment>
<dbReference type="PANTHER" id="PTHR34300">
    <property type="entry name" value="QUEUOSINE PRECURSOR TRANSPORTER-RELATED"/>
    <property type="match status" value="1"/>
</dbReference>
<keyword evidence="1" id="KW-0472">Membrane</keyword>
<name>A0A2V1K2Q5_9BURK</name>
<dbReference type="HAMAP" id="MF_02088">
    <property type="entry name" value="Q_prec_transport"/>
    <property type="match status" value="1"/>
</dbReference>
<keyword evidence="1" id="KW-0813">Transport</keyword>
<dbReference type="InterPro" id="IPR003744">
    <property type="entry name" value="YhhQ"/>
</dbReference>
<comment type="similarity">
    <text evidence="1">Belongs to the vitamin uptake transporter (VUT/ECF) (TC 2.A.88) family. Q precursor transporter subfamily.</text>
</comment>
<organism evidence="2 3">
    <name type="scientific">Corticimicrobacter populi</name>
    <dbReference type="NCBI Taxonomy" id="2175229"/>
    <lineage>
        <taxon>Bacteria</taxon>
        <taxon>Pseudomonadati</taxon>
        <taxon>Pseudomonadota</taxon>
        <taxon>Betaproteobacteria</taxon>
        <taxon>Burkholderiales</taxon>
        <taxon>Alcaligenaceae</taxon>
        <taxon>Corticimicrobacter</taxon>
    </lineage>
</organism>
<accession>A0A2V1K2Q5</accession>
<feature type="transmembrane region" description="Helical" evidence="1">
    <location>
        <begin position="75"/>
        <end position="101"/>
    </location>
</feature>
<dbReference type="AlphaFoldDB" id="A0A2V1K2Q5"/>
<feature type="transmembrane region" description="Helical" evidence="1">
    <location>
        <begin position="184"/>
        <end position="207"/>
    </location>
</feature>
<comment type="subcellular location">
    <subcellularLocation>
        <location evidence="1">Cell inner membrane</location>
        <topology evidence="1">Multi-pass membrane protein</topology>
    </subcellularLocation>
</comment>
<comment type="function">
    <text evidence="1">Involved in the import of queuosine (Q) precursors, required for Q precursor salvage.</text>
</comment>
<dbReference type="EMBL" id="QETA01000004">
    <property type="protein sequence ID" value="PWF22573.1"/>
    <property type="molecule type" value="Genomic_DNA"/>
</dbReference>
<dbReference type="GO" id="GO:0005886">
    <property type="term" value="C:plasma membrane"/>
    <property type="evidence" value="ECO:0007669"/>
    <property type="project" value="UniProtKB-SubCell"/>
</dbReference>
<dbReference type="NCBIfam" id="NF008406">
    <property type="entry name" value="PRK11212.1"/>
    <property type="match status" value="1"/>
</dbReference>
<dbReference type="RefSeq" id="WP_109062098.1">
    <property type="nucleotide sequence ID" value="NZ_QETA01000004.1"/>
</dbReference>
<gene>
    <name evidence="2" type="ORF">DD235_10835</name>
</gene>
<evidence type="ECO:0000313" key="3">
    <source>
        <dbReference type="Proteomes" id="UP000245212"/>
    </source>
</evidence>
<dbReference type="Proteomes" id="UP000245212">
    <property type="component" value="Unassembled WGS sequence"/>
</dbReference>
<evidence type="ECO:0000313" key="2">
    <source>
        <dbReference type="EMBL" id="PWF22573.1"/>
    </source>
</evidence>
<protein>
    <recommendedName>
        <fullName evidence="1">Probable queuosine precursor transporter</fullName>
        <shortName evidence="1">Q precursor transporter</shortName>
    </recommendedName>
</protein>
<dbReference type="PANTHER" id="PTHR34300:SF1">
    <property type="entry name" value="QUEUOSINE PRECURSOR TRANSPORTER"/>
    <property type="match status" value="1"/>
</dbReference>
<dbReference type="Pfam" id="PF02592">
    <property type="entry name" value="Vut_1"/>
    <property type="match status" value="1"/>
</dbReference>
<feature type="transmembrane region" description="Helical" evidence="1">
    <location>
        <begin position="12"/>
        <end position="31"/>
    </location>
</feature>
<keyword evidence="3" id="KW-1185">Reference proteome</keyword>
<evidence type="ECO:0000256" key="1">
    <source>
        <dbReference type="HAMAP-Rule" id="MF_02088"/>
    </source>
</evidence>
<keyword evidence="1" id="KW-1133">Transmembrane helix</keyword>
<feature type="transmembrane region" description="Helical" evidence="1">
    <location>
        <begin position="107"/>
        <end position="127"/>
    </location>
</feature>
<keyword evidence="1" id="KW-0997">Cell inner membrane</keyword>
<sequence length="219" mass="24644">MTTLSTQRQPWLLALLVSFHILIIIASNYLVQLPITLFGFHSTWGAFSFPFIFLTTDLTVRLLGKSPARRVIARVMLPALVASYIVSVLFHDGVFSGLAALGEFNSFVFRIALASFTAYVLGQLMDIQVFDRLRRQHRAWWIAPAASSVVGQAVDTLVFFGVAFWRSSNPFMAEHWVEIALVDYVIKLAVSLLMFVPMYGILLNMIVRHLQRKAEPVPA</sequence>
<proteinExistence type="inferred from homology"/>
<keyword evidence="1" id="KW-1003">Cell membrane</keyword>
<feature type="transmembrane region" description="Helical" evidence="1">
    <location>
        <begin position="43"/>
        <end position="63"/>
    </location>
</feature>